<evidence type="ECO:0000256" key="7">
    <source>
        <dbReference type="ARBA" id="ARBA00023136"/>
    </source>
</evidence>
<dbReference type="Proteomes" id="UP000522163">
    <property type="component" value="Unassembled WGS sequence"/>
</dbReference>
<dbReference type="SUPFAM" id="SSF161098">
    <property type="entry name" value="MetI-like"/>
    <property type="match status" value="1"/>
</dbReference>
<dbReference type="PANTHER" id="PTHR30450:SF1">
    <property type="entry name" value="D-METHIONINE TRANSPORT SYSTEM PERMEASE PROTEIN METI-RELATED"/>
    <property type="match status" value="1"/>
</dbReference>
<evidence type="ECO:0000256" key="5">
    <source>
        <dbReference type="ARBA" id="ARBA00022692"/>
    </source>
</evidence>
<evidence type="ECO:0000259" key="9">
    <source>
        <dbReference type="PROSITE" id="PS50928"/>
    </source>
</evidence>
<feature type="domain" description="ABC transmembrane type-1" evidence="9">
    <location>
        <begin position="16"/>
        <end position="211"/>
    </location>
</feature>
<keyword evidence="6 8" id="KW-1133">Transmembrane helix</keyword>
<evidence type="ECO:0000256" key="3">
    <source>
        <dbReference type="ARBA" id="ARBA00022448"/>
    </source>
</evidence>
<evidence type="ECO:0000256" key="4">
    <source>
        <dbReference type="ARBA" id="ARBA00022475"/>
    </source>
</evidence>
<sequence length="224" mass="24241">MSMSLKELLALFSKETLATLYMVSISTLISYAIGIPLGVILVVTEEGSIAPNKIIHGILGFFTNIFRTIPFLILLVMVLPITKALVHTTLGPKAIIPPLVIASAPYIARMVESSLKEVDSGVIEAAKSMGSDSFQIIFKVLLPEARPSLYVGAAICMTSILSYSAMAGFVGGGGLGAIALNYGYYRYQTDMMLIAVVVLVVIVQLVQEFWMRLAKYSDKRGKLN</sequence>
<evidence type="ECO:0000256" key="6">
    <source>
        <dbReference type="ARBA" id="ARBA00022989"/>
    </source>
</evidence>
<name>A0A7W9W1U1_9FIRM</name>
<accession>A0A7W9W1U1</accession>
<keyword evidence="5 8" id="KW-0812">Transmembrane</keyword>
<dbReference type="InterPro" id="IPR000515">
    <property type="entry name" value="MetI-like"/>
</dbReference>
<evidence type="ECO:0000256" key="2">
    <source>
        <dbReference type="ARBA" id="ARBA00007069"/>
    </source>
</evidence>
<evidence type="ECO:0000313" key="10">
    <source>
        <dbReference type="EMBL" id="MBB6040803.1"/>
    </source>
</evidence>
<dbReference type="PROSITE" id="PS50928">
    <property type="entry name" value="ABC_TM1"/>
    <property type="match status" value="1"/>
</dbReference>
<feature type="transmembrane region" description="Helical" evidence="8">
    <location>
        <begin position="191"/>
        <end position="210"/>
    </location>
</feature>
<protein>
    <submittedName>
        <fullName evidence="10">D-methionine transport system permease protein</fullName>
    </submittedName>
</protein>
<keyword evidence="4" id="KW-1003">Cell membrane</keyword>
<dbReference type="PANTHER" id="PTHR30450">
    <property type="entry name" value="ABC TRANSPORTER PERMEASE"/>
    <property type="match status" value="1"/>
</dbReference>
<reference evidence="10 11" key="1">
    <citation type="submission" date="2020-08" db="EMBL/GenBank/DDBJ databases">
        <title>Genomic Encyclopedia of Type Strains, Phase IV (KMG-IV): sequencing the most valuable type-strain genomes for metagenomic binning, comparative biology and taxonomic classification.</title>
        <authorList>
            <person name="Goeker M."/>
        </authorList>
    </citation>
    <scope>NUCLEOTIDE SEQUENCE [LARGE SCALE GENOMIC DNA]</scope>
    <source>
        <strain evidence="10 11">DSM 17245</strain>
    </source>
</reference>
<comment type="caution">
    <text evidence="10">The sequence shown here is derived from an EMBL/GenBank/DDBJ whole genome shotgun (WGS) entry which is preliminary data.</text>
</comment>
<evidence type="ECO:0000256" key="1">
    <source>
        <dbReference type="ARBA" id="ARBA00004651"/>
    </source>
</evidence>
<dbReference type="InterPro" id="IPR051322">
    <property type="entry name" value="AA_ABC_Transporter_Permease"/>
</dbReference>
<proteinExistence type="inferred from homology"/>
<dbReference type="Gene3D" id="1.10.3720.10">
    <property type="entry name" value="MetI-like"/>
    <property type="match status" value="1"/>
</dbReference>
<comment type="subcellular location">
    <subcellularLocation>
        <location evidence="1 8">Cell membrane</location>
        <topology evidence="1 8">Multi-pass membrane protein</topology>
    </subcellularLocation>
</comment>
<dbReference type="Pfam" id="PF00528">
    <property type="entry name" value="BPD_transp_1"/>
    <property type="match status" value="1"/>
</dbReference>
<keyword evidence="3 8" id="KW-0813">Transport</keyword>
<evidence type="ECO:0000313" key="11">
    <source>
        <dbReference type="Proteomes" id="UP000522163"/>
    </source>
</evidence>
<feature type="transmembrane region" description="Helical" evidence="8">
    <location>
        <begin position="55"/>
        <end position="78"/>
    </location>
</feature>
<feature type="transmembrane region" description="Helical" evidence="8">
    <location>
        <begin position="20"/>
        <end position="43"/>
    </location>
</feature>
<dbReference type="InterPro" id="IPR035906">
    <property type="entry name" value="MetI-like_sf"/>
</dbReference>
<comment type="similarity">
    <text evidence="2">Belongs to the binding-protein-dependent transport system permease family. CysTW subfamily.</text>
</comment>
<dbReference type="GO" id="GO:0005886">
    <property type="term" value="C:plasma membrane"/>
    <property type="evidence" value="ECO:0007669"/>
    <property type="project" value="UniProtKB-SubCell"/>
</dbReference>
<keyword evidence="7 8" id="KW-0472">Membrane</keyword>
<feature type="transmembrane region" description="Helical" evidence="8">
    <location>
        <begin position="149"/>
        <end position="171"/>
    </location>
</feature>
<organism evidence="10 11">
    <name type="scientific">Oribacterium sinus</name>
    <dbReference type="NCBI Taxonomy" id="237576"/>
    <lineage>
        <taxon>Bacteria</taxon>
        <taxon>Bacillati</taxon>
        <taxon>Bacillota</taxon>
        <taxon>Clostridia</taxon>
        <taxon>Lachnospirales</taxon>
        <taxon>Lachnospiraceae</taxon>
        <taxon>Oribacterium</taxon>
    </lineage>
</organism>
<dbReference type="CDD" id="cd06261">
    <property type="entry name" value="TM_PBP2"/>
    <property type="match status" value="1"/>
</dbReference>
<dbReference type="GO" id="GO:0048473">
    <property type="term" value="P:D-methionine transmembrane transport"/>
    <property type="evidence" value="ECO:0007669"/>
    <property type="project" value="TreeGrafter"/>
</dbReference>
<gene>
    <name evidence="10" type="ORF">HNQ46_000766</name>
</gene>
<dbReference type="FunFam" id="1.10.3720.10:FF:000002">
    <property type="entry name" value="D-methionine ABC transporter permease MetI"/>
    <property type="match status" value="1"/>
</dbReference>
<dbReference type="AlphaFoldDB" id="A0A7W9W1U1"/>
<evidence type="ECO:0000256" key="8">
    <source>
        <dbReference type="RuleBase" id="RU363032"/>
    </source>
</evidence>
<dbReference type="EMBL" id="JACHHH010000003">
    <property type="protein sequence ID" value="MBB6040803.1"/>
    <property type="molecule type" value="Genomic_DNA"/>
</dbReference>